<name>A0AA40EGQ4_9PEZI</name>
<dbReference type="Proteomes" id="UP001172159">
    <property type="component" value="Unassembled WGS sequence"/>
</dbReference>
<reference evidence="1" key="1">
    <citation type="submission" date="2023-06" db="EMBL/GenBank/DDBJ databases">
        <title>Genome-scale phylogeny and comparative genomics of the fungal order Sordariales.</title>
        <authorList>
            <consortium name="Lawrence Berkeley National Laboratory"/>
            <person name="Hensen N."/>
            <person name="Bonometti L."/>
            <person name="Westerberg I."/>
            <person name="Brannstrom I.O."/>
            <person name="Guillou S."/>
            <person name="Cros-Aarteil S."/>
            <person name="Calhoun S."/>
            <person name="Haridas S."/>
            <person name="Kuo A."/>
            <person name="Mondo S."/>
            <person name="Pangilinan J."/>
            <person name="Riley R."/>
            <person name="Labutti K."/>
            <person name="Andreopoulos B."/>
            <person name="Lipzen A."/>
            <person name="Chen C."/>
            <person name="Yanf M."/>
            <person name="Daum C."/>
            <person name="Ng V."/>
            <person name="Clum A."/>
            <person name="Steindorff A."/>
            <person name="Ohm R."/>
            <person name="Martin F."/>
            <person name="Silar P."/>
            <person name="Natvig D."/>
            <person name="Lalanne C."/>
            <person name="Gautier V."/>
            <person name="Ament-Velasquez S.L."/>
            <person name="Kruys A."/>
            <person name="Hutchinson M.I."/>
            <person name="Powell A.J."/>
            <person name="Barry K."/>
            <person name="Miller A.N."/>
            <person name="Grigoriev I.V."/>
            <person name="Debuchy R."/>
            <person name="Gladieux P."/>
            <person name="Thoren M.H."/>
            <person name="Johannesson H."/>
        </authorList>
    </citation>
    <scope>NUCLEOTIDE SEQUENCE</scope>
    <source>
        <strain evidence="1">CBS 540.89</strain>
    </source>
</reference>
<keyword evidence="2" id="KW-1185">Reference proteome</keyword>
<accession>A0AA40EGQ4</accession>
<dbReference type="AlphaFoldDB" id="A0AA40EGQ4"/>
<evidence type="ECO:0000313" key="1">
    <source>
        <dbReference type="EMBL" id="KAK0737121.1"/>
    </source>
</evidence>
<dbReference type="EMBL" id="JAUKTV010000005">
    <property type="protein sequence ID" value="KAK0737121.1"/>
    <property type="molecule type" value="Genomic_DNA"/>
</dbReference>
<organism evidence="1 2">
    <name type="scientific">Apiosordaria backusii</name>
    <dbReference type="NCBI Taxonomy" id="314023"/>
    <lineage>
        <taxon>Eukaryota</taxon>
        <taxon>Fungi</taxon>
        <taxon>Dikarya</taxon>
        <taxon>Ascomycota</taxon>
        <taxon>Pezizomycotina</taxon>
        <taxon>Sordariomycetes</taxon>
        <taxon>Sordariomycetidae</taxon>
        <taxon>Sordariales</taxon>
        <taxon>Lasiosphaeriaceae</taxon>
        <taxon>Apiosordaria</taxon>
    </lineage>
</organism>
<proteinExistence type="predicted"/>
<evidence type="ECO:0000313" key="2">
    <source>
        <dbReference type="Proteomes" id="UP001172159"/>
    </source>
</evidence>
<sequence>MGTGRGLRWVVCAFWQSAYGAAKYSILKLFLCARCCTLKDWLALRRLWVSDLSPLCSTVEGLISESSAHNVDFLQLP</sequence>
<gene>
    <name evidence="1" type="ORF">B0T21DRAFT_364492</name>
</gene>
<comment type="caution">
    <text evidence="1">The sequence shown here is derived from an EMBL/GenBank/DDBJ whole genome shotgun (WGS) entry which is preliminary data.</text>
</comment>
<protein>
    <submittedName>
        <fullName evidence="1">Uncharacterized protein</fullName>
    </submittedName>
</protein>